<dbReference type="EMBL" id="JARKIE010000099">
    <property type="protein sequence ID" value="KAJ7686129.1"/>
    <property type="molecule type" value="Genomic_DNA"/>
</dbReference>
<protein>
    <recommendedName>
        <fullName evidence="6">Short-chain dehydrogenase/reductase family protein</fullName>
    </recommendedName>
</protein>
<dbReference type="InterPro" id="IPR002347">
    <property type="entry name" value="SDR_fam"/>
</dbReference>
<proteinExistence type="inferred from homology"/>
<dbReference type="PANTHER" id="PTHR24320">
    <property type="entry name" value="RETINOL DEHYDROGENASE"/>
    <property type="match status" value="1"/>
</dbReference>
<evidence type="ECO:0000256" key="1">
    <source>
        <dbReference type="ARBA" id="ARBA00006484"/>
    </source>
</evidence>
<feature type="region of interest" description="Disordered" evidence="3">
    <location>
        <begin position="283"/>
        <end position="302"/>
    </location>
</feature>
<dbReference type="SUPFAM" id="SSF51735">
    <property type="entry name" value="NAD(P)-binding Rossmann-fold domains"/>
    <property type="match status" value="1"/>
</dbReference>
<dbReference type="InterPro" id="IPR036291">
    <property type="entry name" value="NAD(P)-bd_dom_sf"/>
</dbReference>
<dbReference type="AlphaFoldDB" id="A0AAD7D9E0"/>
<dbReference type="Gene3D" id="3.40.50.720">
    <property type="entry name" value="NAD(P)-binding Rossmann-like Domain"/>
    <property type="match status" value="1"/>
</dbReference>
<dbReference type="Pfam" id="PF00106">
    <property type="entry name" value="adh_short"/>
    <property type="match status" value="1"/>
</dbReference>
<comment type="caution">
    <text evidence="4">The sequence shown here is derived from an EMBL/GenBank/DDBJ whole genome shotgun (WGS) entry which is preliminary data.</text>
</comment>
<feature type="compositionally biased region" description="Basic and acidic residues" evidence="3">
    <location>
        <begin position="290"/>
        <end position="300"/>
    </location>
</feature>
<evidence type="ECO:0000313" key="5">
    <source>
        <dbReference type="Proteomes" id="UP001221757"/>
    </source>
</evidence>
<dbReference type="PANTHER" id="PTHR24320:SF283">
    <property type="entry name" value="RETINOL DEHYDROGENASE 11"/>
    <property type="match status" value="1"/>
</dbReference>
<sequence length="322" mass="34063">MSLPTFSFSTTADEVATAFAAEIQGKNVLVTGTSINGIGFEAARVIAKHARLVIITGYNLERLKLSEEAIKKDVPTANIRPLVLDLSSLAAVRKAAAEINAYPEALHVVVHNAAASFGPLKLTVDNLELQMATDHIGPFLLTKLIAPKILAAGTASYVPRVVYVSSSVHTSGTGVDFATVGHPDAEKYQSTDAYAQAKSANCLTAIALSSRSKGKINAYSLHPGLIFTNIALKEEAMPVMKAFGVLDAEGNAIPGLPWKSIPQGAATTVAAAFDTRLNDKPGAYLSDGTEANKERAEHSSDPANAEKLWTVTEEVIGEKFTF</sequence>
<name>A0AAD7D9E0_MYCRO</name>
<accession>A0AAD7D9E0</accession>
<comment type="similarity">
    <text evidence="1">Belongs to the short-chain dehydrogenases/reductases (SDR) family.</text>
</comment>
<gene>
    <name evidence="4" type="ORF">B0H17DRAFT_1181324</name>
</gene>
<evidence type="ECO:0000313" key="4">
    <source>
        <dbReference type="EMBL" id="KAJ7686129.1"/>
    </source>
</evidence>
<evidence type="ECO:0000256" key="2">
    <source>
        <dbReference type="ARBA" id="ARBA00023002"/>
    </source>
</evidence>
<dbReference type="GO" id="GO:0016491">
    <property type="term" value="F:oxidoreductase activity"/>
    <property type="evidence" value="ECO:0007669"/>
    <property type="project" value="UniProtKB-KW"/>
</dbReference>
<dbReference type="Proteomes" id="UP001221757">
    <property type="component" value="Unassembled WGS sequence"/>
</dbReference>
<keyword evidence="5" id="KW-1185">Reference proteome</keyword>
<organism evidence="4 5">
    <name type="scientific">Mycena rosella</name>
    <name type="common">Pink bonnet</name>
    <name type="synonym">Agaricus rosellus</name>
    <dbReference type="NCBI Taxonomy" id="1033263"/>
    <lineage>
        <taxon>Eukaryota</taxon>
        <taxon>Fungi</taxon>
        <taxon>Dikarya</taxon>
        <taxon>Basidiomycota</taxon>
        <taxon>Agaricomycotina</taxon>
        <taxon>Agaricomycetes</taxon>
        <taxon>Agaricomycetidae</taxon>
        <taxon>Agaricales</taxon>
        <taxon>Marasmiineae</taxon>
        <taxon>Mycenaceae</taxon>
        <taxon>Mycena</taxon>
    </lineage>
</organism>
<evidence type="ECO:0000256" key="3">
    <source>
        <dbReference type="SAM" id="MobiDB-lite"/>
    </source>
</evidence>
<keyword evidence="2" id="KW-0560">Oxidoreductase</keyword>
<evidence type="ECO:0008006" key="6">
    <source>
        <dbReference type="Google" id="ProtNLM"/>
    </source>
</evidence>
<reference evidence="4" key="1">
    <citation type="submission" date="2023-03" db="EMBL/GenBank/DDBJ databases">
        <title>Massive genome expansion in bonnet fungi (Mycena s.s.) driven by repeated elements and novel gene families across ecological guilds.</title>
        <authorList>
            <consortium name="Lawrence Berkeley National Laboratory"/>
            <person name="Harder C.B."/>
            <person name="Miyauchi S."/>
            <person name="Viragh M."/>
            <person name="Kuo A."/>
            <person name="Thoen E."/>
            <person name="Andreopoulos B."/>
            <person name="Lu D."/>
            <person name="Skrede I."/>
            <person name="Drula E."/>
            <person name="Henrissat B."/>
            <person name="Morin E."/>
            <person name="Kohler A."/>
            <person name="Barry K."/>
            <person name="LaButti K."/>
            <person name="Morin E."/>
            <person name="Salamov A."/>
            <person name="Lipzen A."/>
            <person name="Mereny Z."/>
            <person name="Hegedus B."/>
            <person name="Baldrian P."/>
            <person name="Stursova M."/>
            <person name="Weitz H."/>
            <person name="Taylor A."/>
            <person name="Grigoriev I.V."/>
            <person name="Nagy L.G."/>
            <person name="Martin F."/>
            <person name="Kauserud H."/>
        </authorList>
    </citation>
    <scope>NUCLEOTIDE SEQUENCE</scope>
    <source>
        <strain evidence="4">CBHHK067</strain>
    </source>
</reference>